<dbReference type="EMBL" id="CAXKWB010066655">
    <property type="protein sequence ID" value="CAL4190333.1"/>
    <property type="molecule type" value="Genomic_DNA"/>
</dbReference>
<dbReference type="PROSITE" id="PS50181">
    <property type="entry name" value="FBOX"/>
    <property type="match status" value="1"/>
</dbReference>
<dbReference type="Pfam" id="PF12937">
    <property type="entry name" value="F-box-like"/>
    <property type="match status" value="1"/>
</dbReference>
<protein>
    <recommendedName>
        <fullName evidence="1">F-box domain-containing protein</fullName>
    </recommendedName>
</protein>
<dbReference type="Proteomes" id="UP001497623">
    <property type="component" value="Unassembled WGS sequence"/>
</dbReference>
<sequence>MASVVVYKRESYVDIIPEDDYYIPSQHSPQEIITNFGLFDLPDPIAVKIVSHLSLQDTNAVANTCRIGRQVAQDQLMWRNKLWIRAKVQNLSLMSPSQSPHTSSTMLVRDPLLVNNKELYKMLDPDSGQGTNTEALDYGNLLSKMVAPPPTSMGFIETLENFFNGMFGNTLDISQTTD</sequence>
<dbReference type="InterPro" id="IPR001810">
    <property type="entry name" value="F-box_dom"/>
</dbReference>
<evidence type="ECO:0000259" key="1">
    <source>
        <dbReference type="PROSITE" id="PS50181"/>
    </source>
</evidence>
<feature type="domain" description="F-box" evidence="1">
    <location>
        <begin position="35"/>
        <end position="81"/>
    </location>
</feature>
<evidence type="ECO:0000313" key="2">
    <source>
        <dbReference type="EMBL" id="CAL4190333.1"/>
    </source>
</evidence>
<dbReference type="InterPro" id="IPR036047">
    <property type="entry name" value="F-box-like_dom_sf"/>
</dbReference>
<gene>
    <name evidence="2" type="ORF">MNOR_LOCUS36454</name>
</gene>
<reference evidence="2 3" key="1">
    <citation type="submission" date="2024-05" db="EMBL/GenBank/DDBJ databases">
        <authorList>
            <person name="Wallberg A."/>
        </authorList>
    </citation>
    <scope>NUCLEOTIDE SEQUENCE [LARGE SCALE GENOMIC DNA]</scope>
</reference>
<dbReference type="SUPFAM" id="SSF81383">
    <property type="entry name" value="F-box domain"/>
    <property type="match status" value="1"/>
</dbReference>
<dbReference type="Gene3D" id="1.20.1280.50">
    <property type="match status" value="1"/>
</dbReference>
<feature type="non-terminal residue" evidence="2">
    <location>
        <position position="178"/>
    </location>
</feature>
<comment type="caution">
    <text evidence="2">The sequence shown here is derived from an EMBL/GenBank/DDBJ whole genome shotgun (WGS) entry which is preliminary data.</text>
</comment>
<accession>A0AAV2SJ30</accession>
<keyword evidence="3" id="KW-1185">Reference proteome</keyword>
<dbReference type="AlphaFoldDB" id="A0AAV2SJ30"/>
<evidence type="ECO:0000313" key="3">
    <source>
        <dbReference type="Proteomes" id="UP001497623"/>
    </source>
</evidence>
<organism evidence="2 3">
    <name type="scientific">Meganyctiphanes norvegica</name>
    <name type="common">Northern krill</name>
    <name type="synonym">Thysanopoda norvegica</name>
    <dbReference type="NCBI Taxonomy" id="48144"/>
    <lineage>
        <taxon>Eukaryota</taxon>
        <taxon>Metazoa</taxon>
        <taxon>Ecdysozoa</taxon>
        <taxon>Arthropoda</taxon>
        <taxon>Crustacea</taxon>
        <taxon>Multicrustacea</taxon>
        <taxon>Malacostraca</taxon>
        <taxon>Eumalacostraca</taxon>
        <taxon>Eucarida</taxon>
        <taxon>Euphausiacea</taxon>
        <taxon>Euphausiidae</taxon>
        <taxon>Meganyctiphanes</taxon>
    </lineage>
</organism>
<name>A0AAV2SJ30_MEGNR</name>
<proteinExistence type="predicted"/>